<evidence type="ECO:0008006" key="4">
    <source>
        <dbReference type="Google" id="ProtNLM"/>
    </source>
</evidence>
<feature type="region of interest" description="Disordered" evidence="1">
    <location>
        <begin position="1104"/>
        <end position="1146"/>
    </location>
</feature>
<feature type="compositionally biased region" description="Polar residues" evidence="1">
    <location>
        <begin position="1026"/>
        <end position="1039"/>
    </location>
</feature>
<protein>
    <recommendedName>
        <fullName evidence="4">Nuclear pore complex protein NUP1-like</fullName>
    </recommendedName>
</protein>
<feature type="region of interest" description="Disordered" evidence="1">
    <location>
        <begin position="630"/>
        <end position="664"/>
    </location>
</feature>
<comment type="caution">
    <text evidence="2">The sequence shown here is derived from an EMBL/GenBank/DDBJ whole genome shotgun (WGS) entry which is preliminary data.</text>
</comment>
<evidence type="ECO:0000313" key="2">
    <source>
        <dbReference type="EMBL" id="KAH8497550.1"/>
    </source>
</evidence>
<dbReference type="AlphaFoldDB" id="A0A8T2XXH9"/>
<evidence type="ECO:0000256" key="1">
    <source>
        <dbReference type="SAM" id="MobiDB-lite"/>
    </source>
</evidence>
<dbReference type="PANTHER" id="PTHR33416">
    <property type="entry name" value="NUCLEAR PORE COMPLEX PROTEIN NUP1"/>
    <property type="match status" value="1"/>
</dbReference>
<dbReference type="EMBL" id="JACEGQ020000010">
    <property type="protein sequence ID" value="KAH8497550.1"/>
    <property type="molecule type" value="Genomic_DNA"/>
</dbReference>
<keyword evidence="3" id="KW-1185">Reference proteome</keyword>
<feature type="compositionally biased region" description="Low complexity" evidence="1">
    <location>
        <begin position="1005"/>
        <end position="1016"/>
    </location>
</feature>
<feature type="compositionally biased region" description="Basic and acidic residues" evidence="1">
    <location>
        <begin position="630"/>
        <end position="650"/>
    </location>
</feature>
<proteinExistence type="predicted"/>
<gene>
    <name evidence="2" type="ORF">H0E87_020004</name>
</gene>
<dbReference type="GO" id="GO:0016973">
    <property type="term" value="P:poly(A)+ mRNA export from nucleus"/>
    <property type="evidence" value="ECO:0007669"/>
    <property type="project" value="TreeGrafter"/>
</dbReference>
<feature type="region of interest" description="Disordered" evidence="1">
    <location>
        <begin position="174"/>
        <end position="229"/>
    </location>
</feature>
<accession>A0A8T2XXH9</accession>
<dbReference type="Proteomes" id="UP000807159">
    <property type="component" value="Chromosome 10"/>
</dbReference>
<name>A0A8T2XXH9_POPDE</name>
<sequence>MDGITELEVILKQKTFTRSEIDRLTALLQSKTADFPTGNEEKKSEAIASKAMVSQGKKELLTTPVNNGFDGRFNSTPIVSSSVLEEDVGSPTELAKSYMRSRPLKVSPSMLESQSQALRENPTVLTNHTFTPKSPMISIAPHSSGHAEFPENGFVTPRSRGRFAIYSMTRTPHSRVHATTGLQGTRTASDAFAGPSSSFQNTWENNGFSGSKQGASKRRSSVLDNDMGSVGPIRRIRQKSNLLPMSGTLSIRGNGMVSNAAQRLTSTEKPVLAGEPLKDNANSNVHGTTFTPVPSKSSEMASKILQQLDVLVSSREKSPARLSPSMLRGQALRSLEDFDSSKLLEIVNDNNKLDAKPNTSLPDARESVFKMKDKIEENGPSKSILPYDKSAYAVNGMGATSSMKNDVAGVKTTAFPVMSTIVQSPQQKKRAFQMSAHEDFLELDDDDDYPNRTVSGMLTEGREKIGSELVERKTIGAEAIVLEKSPALSEVNSPSTSTFNQKNAGIDGSVIAEKSISFTSLATPLPAMTDKQAVVNQKLASISDEGARPNYSNASTQIFSSREKVALPKELNGTSQAFHFSNKTGDKVAPFAFSSPVLSDPSVPKLGLSSDAKPEGFSFTSVATGAAELVTRDPGLDKTEDKSSLKDEGSFRAPENVPSTSTSSTGSLFSFGITSNGSSLNNGSLASTPSSYSSPSPPLLSSNFTGQNSSSVFANSVASGSINAPTTAFTMANFDGNSNFSISASAPSLTATPISKFGSVPSTSASTVPSTTDETTEAKTKEPGFGNPTCGAGSIFGGTCSGITNTGNNIFGKTPAATSKGNSFFGGTFPAVTSSGSSVLNATSSAFTSTGSGPFSLNAGSSTSAAANQSQGFNPFSASSAQVSAAGTGMGTATQTMQMQFSTAFSSGSPTFGSSSTSKLFSSGASFGLTSSTTSSESISVSSIASPASTVFGSNWQAPKSMGFSTSSSSSTPFAFGATSNAVTSSSASVGFAPSVASGPAFPFSSPASTTPSQPVFGNPNHGFRSGSSPSGNNDQMSMEDSMAEDTVQATTPSVPAFFQQPAAAPGPSFGFSTPPGGNQFTLTGSSGANPFQFESQPNLAVPQNPAFQASGSREFNAGGSFSFGAGGGDKSGRKFVKVKKTQRKR</sequence>
<evidence type="ECO:0000313" key="3">
    <source>
        <dbReference type="Proteomes" id="UP000807159"/>
    </source>
</evidence>
<feature type="region of interest" description="Disordered" evidence="1">
    <location>
        <begin position="760"/>
        <end position="786"/>
    </location>
</feature>
<reference evidence="2" key="1">
    <citation type="journal article" date="2021" name="J. Hered.">
        <title>Genome Assembly of Salicaceae Populus deltoides (Eastern Cottonwood) I-69 Based on Nanopore Sequencing and Hi-C Technologies.</title>
        <authorList>
            <person name="Bai S."/>
            <person name="Wu H."/>
            <person name="Zhang J."/>
            <person name="Pan Z."/>
            <person name="Zhao W."/>
            <person name="Li Z."/>
            <person name="Tong C."/>
        </authorList>
    </citation>
    <scope>NUCLEOTIDE SEQUENCE</scope>
    <source>
        <tissue evidence="2">Leaf</tissue>
    </source>
</reference>
<dbReference type="PANTHER" id="PTHR33416:SF20">
    <property type="entry name" value="NUCLEAR PORE COMPLEX PROTEIN NUP1"/>
    <property type="match status" value="1"/>
</dbReference>
<dbReference type="GO" id="GO:0005635">
    <property type="term" value="C:nuclear envelope"/>
    <property type="evidence" value="ECO:0007669"/>
    <property type="project" value="TreeGrafter"/>
</dbReference>
<feature type="compositionally biased region" description="Polar residues" evidence="1">
    <location>
        <begin position="195"/>
        <end position="214"/>
    </location>
</feature>
<feature type="region of interest" description="Disordered" evidence="1">
    <location>
        <begin position="1005"/>
        <end position="1050"/>
    </location>
</feature>
<organism evidence="2 3">
    <name type="scientific">Populus deltoides</name>
    <name type="common">Eastern poplar</name>
    <name type="synonym">Eastern cottonwood</name>
    <dbReference type="NCBI Taxonomy" id="3696"/>
    <lineage>
        <taxon>Eukaryota</taxon>
        <taxon>Viridiplantae</taxon>
        <taxon>Streptophyta</taxon>
        <taxon>Embryophyta</taxon>
        <taxon>Tracheophyta</taxon>
        <taxon>Spermatophyta</taxon>
        <taxon>Magnoliopsida</taxon>
        <taxon>eudicotyledons</taxon>
        <taxon>Gunneridae</taxon>
        <taxon>Pentapetalae</taxon>
        <taxon>rosids</taxon>
        <taxon>fabids</taxon>
        <taxon>Malpighiales</taxon>
        <taxon>Salicaceae</taxon>
        <taxon>Saliceae</taxon>
        <taxon>Populus</taxon>
    </lineage>
</organism>
<feature type="compositionally biased region" description="Basic residues" evidence="1">
    <location>
        <begin position="1134"/>
        <end position="1146"/>
    </location>
</feature>
<dbReference type="GO" id="GO:0071763">
    <property type="term" value="P:nuclear membrane organization"/>
    <property type="evidence" value="ECO:0007669"/>
    <property type="project" value="TreeGrafter"/>
</dbReference>
<feature type="compositionally biased region" description="Low complexity" evidence="1">
    <location>
        <begin position="760"/>
        <end position="773"/>
    </location>
</feature>